<organism evidence="10 11">
    <name type="scientific">Octopus sinensis</name>
    <name type="common">East Asian common octopus</name>
    <dbReference type="NCBI Taxonomy" id="2607531"/>
    <lineage>
        <taxon>Eukaryota</taxon>
        <taxon>Metazoa</taxon>
        <taxon>Spiralia</taxon>
        <taxon>Lophotrochozoa</taxon>
        <taxon>Mollusca</taxon>
        <taxon>Cephalopoda</taxon>
        <taxon>Coleoidea</taxon>
        <taxon>Octopodiformes</taxon>
        <taxon>Octopoda</taxon>
        <taxon>Incirrata</taxon>
        <taxon>Octopodidae</taxon>
        <taxon>Octopus</taxon>
    </lineage>
</organism>
<dbReference type="PANTHER" id="PTHR14083">
    <property type="entry name" value="YIP1 INTERACTING FACTOR HOMOLOG YIF1 PROTEIN"/>
    <property type="match status" value="1"/>
</dbReference>
<evidence type="ECO:0000256" key="4">
    <source>
        <dbReference type="ARBA" id="ARBA00022824"/>
    </source>
</evidence>
<reference evidence="11" key="1">
    <citation type="submission" date="2025-08" db="UniProtKB">
        <authorList>
            <consortium name="RefSeq"/>
        </authorList>
    </citation>
    <scope>IDENTIFICATION</scope>
</reference>
<dbReference type="AlphaFoldDB" id="A0A6P7SXE2"/>
<dbReference type="Proteomes" id="UP000515154">
    <property type="component" value="Linkage group LG11"/>
</dbReference>
<keyword evidence="6 9" id="KW-1133">Transmembrane helix</keyword>
<feature type="transmembrane region" description="Helical" evidence="9">
    <location>
        <begin position="286"/>
        <end position="308"/>
    </location>
</feature>
<dbReference type="Pfam" id="PF03878">
    <property type="entry name" value="YIF1"/>
    <property type="match status" value="1"/>
</dbReference>
<evidence type="ECO:0000256" key="7">
    <source>
        <dbReference type="ARBA" id="ARBA00023034"/>
    </source>
</evidence>
<name>A0A6P7SXE2_9MOLL</name>
<comment type="subcellular location">
    <subcellularLocation>
        <location evidence="9">Endoplasmic reticulum membrane</location>
        <topology evidence="9">Multi-pass membrane protein</topology>
    </subcellularLocation>
    <subcellularLocation>
        <location evidence="9">Golgi apparatus membrane</location>
        <topology evidence="9">Multi-pass membrane protein</topology>
    </subcellularLocation>
</comment>
<dbReference type="RefSeq" id="XP_029642521.1">
    <property type="nucleotide sequence ID" value="XM_029786661.2"/>
</dbReference>
<keyword evidence="7 9" id="KW-0333">Golgi apparatus</keyword>
<keyword evidence="10" id="KW-1185">Reference proteome</keyword>
<protein>
    <recommendedName>
        <fullName evidence="9">Protein YIF1</fullName>
    </recommendedName>
</protein>
<gene>
    <name evidence="11" type="primary">LOC115217074</name>
</gene>
<evidence type="ECO:0000256" key="8">
    <source>
        <dbReference type="ARBA" id="ARBA00023136"/>
    </source>
</evidence>
<keyword evidence="8 9" id="KW-0472">Membrane</keyword>
<keyword evidence="2 9" id="KW-0813">Transport</keyword>
<dbReference type="GO" id="GO:0030134">
    <property type="term" value="C:COPII-coated ER to Golgi transport vesicle"/>
    <property type="evidence" value="ECO:0007669"/>
    <property type="project" value="TreeGrafter"/>
</dbReference>
<feature type="transmembrane region" description="Helical" evidence="9">
    <location>
        <begin position="246"/>
        <end position="265"/>
    </location>
</feature>
<dbReference type="GO" id="GO:0005793">
    <property type="term" value="C:endoplasmic reticulum-Golgi intermediate compartment"/>
    <property type="evidence" value="ECO:0007669"/>
    <property type="project" value="UniProtKB-UniRule"/>
</dbReference>
<evidence type="ECO:0000256" key="5">
    <source>
        <dbReference type="ARBA" id="ARBA00022927"/>
    </source>
</evidence>
<accession>A0A6P7SXE2</accession>
<dbReference type="GO" id="GO:0006888">
    <property type="term" value="P:endoplasmic reticulum to Golgi vesicle-mediated transport"/>
    <property type="evidence" value="ECO:0007669"/>
    <property type="project" value="UniProtKB-UniRule"/>
</dbReference>
<evidence type="ECO:0000256" key="9">
    <source>
        <dbReference type="RuleBase" id="RU368073"/>
    </source>
</evidence>
<dbReference type="InterPro" id="IPR005578">
    <property type="entry name" value="Yif1_fam"/>
</dbReference>
<feature type="transmembrane region" description="Helical" evidence="9">
    <location>
        <begin position="221"/>
        <end position="240"/>
    </location>
</feature>
<keyword evidence="5 9" id="KW-0653">Protein transport</keyword>
<keyword evidence="4 9" id="KW-0256">Endoplasmic reticulum</keyword>
<evidence type="ECO:0000256" key="3">
    <source>
        <dbReference type="ARBA" id="ARBA00022692"/>
    </source>
</evidence>
<evidence type="ECO:0000313" key="11">
    <source>
        <dbReference type="RefSeq" id="XP_029642521.1"/>
    </source>
</evidence>
<dbReference type="KEGG" id="osn:115217074"/>
<evidence type="ECO:0000313" key="10">
    <source>
        <dbReference type="Proteomes" id="UP000515154"/>
    </source>
</evidence>
<keyword evidence="3 9" id="KW-0812">Transmembrane</keyword>
<dbReference type="GO" id="GO:0005789">
    <property type="term" value="C:endoplasmic reticulum membrane"/>
    <property type="evidence" value="ECO:0007669"/>
    <property type="project" value="UniProtKB-SubCell"/>
</dbReference>
<evidence type="ECO:0000256" key="6">
    <source>
        <dbReference type="ARBA" id="ARBA00022989"/>
    </source>
</evidence>
<feature type="transmembrane region" description="Helical" evidence="9">
    <location>
        <begin position="188"/>
        <end position="209"/>
    </location>
</feature>
<proteinExistence type="inferred from homology"/>
<dbReference type="GO" id="GO:0000139">
    <property type="term" value="C:Golgi membrane"/>
    <property type="evidence" value="ECO:0007669"/>
    <property type="project" value="UniProtKB-SubCell"/>
</dbReference>
<feature type="transmembrane region" description="Helical" evidence="9">
    <location>
        <begin position="155"/>
        <end position="176"/>
    </location>
</feature>
<sequence length="311" mass="35211">MDVPPGFRQRKSATQKKRNNRNAPSRPPLFEDTSNQQPPYGYPNEGYPPSSGPNPYGQQPPHINFPGGQLLNDPMASMAMQYGSSLADQGKEYMHKNLEKYVSTSKLKYYFAVDTSYVGKKLTLLLFPYSHTDWSIHFSPGELVAPKDELNAPDLYIPVMALVTYILTAGVVMGIQNRFTPEQLGIQASSALVWLILELFIVMLSLYILNLNTGLKYLDTLAYSGYKYVGMIIILLAGLLFKKTGYYFSLLWFTFSTAYFLVKTLRIQILPHADSDGFTRGSKRSLYFILSISLLQPILMGWLTYHIIFPH</sequence>
<dbReference type="GO" id="GO:0015031">
    <property type="term" value="P:protein transport"/>
    <property type="evidence" value="ECO:0007669"/>
    <property type="project" value="UniProtKB-KW"/>
</dbReference>
<comment type="function">
    <text evidence="9">Has a role in transport between endoplasmic reticulum and Golgi.</text>
</comment>
<dbReference type="PANTHER" id="PTHR14083:SF0">
    <property type="entry name" value="YIP1D-INTERACTING FACTOR 1, ISOFORM C"/>
    <property type="match status" value="1"/>
</dbReference>
<evidence type="ECO:0000256" key="2">
    <source>
        <dbReference type="ARBA" id="ARBA00022448"/>
    </source>
</evidence>
<comment type="similarity">
    <text evidence="1 9">Belongs to the YIF1 family.</text>
</comment>
<evidence type="ECO:0000256" key="1">
    <source>
        <dbReference type="ARBA" id="ARBA00009727"/>
    </source>
</evidence>